<dbReference type="OrthoDB" id="7273354at2"/>
<dbReference type="RefSeq" id="WP_126614210.1">
    <property type="nucleotide sequence ID" value="NZ_JBHUCY010000003.1"/>
</dbReference>
<protein>
    <submittedName>
        <fullName evidence="1">Uncharacterized protein</fullName>
    </submittedName>
</protein>
<reference evidence="1 2" key="1">
    <citation type="submission" date="2018-12" db="EMBL/GenBank/DDBJ databases">
        <authorList>
            <person name="Yang Y."/>
        </authorList>
    </citation>
    <scope>NUCLEOTIDE SEQUENCE [LARGE SCALE GENOMIC DNA]</scope>
    <source>
        <strain evidence="1 2">L-25-5w-1</strain>
    </source>
</reference>
<name>A0A431VKP3_9PROT</name>
<dbReference type="Proteomes" id="UP000277007">
    <property type="component" value="Unassembled WGS sequence"/>
</dbReference>
<proteinExistence type="predicted"/>
<accession>A0A431VKP3</accession>
<dbReference type="EMBL" id="RXMA01000006">
    <property type="protein sequence ID" value="RTR21491.1"/>
    <property type="molecule type" value="Genomic_DNA"/>
</dbReference>
<comment type="caution">
    <text evidence="1">The sequence shown here is derived from an EMBL/GenBank/DDBJ whole genome shotgun (WGS) entry which is preliminary data.</text>
</comment>
<dbReference type="AlphaFoldDB" id="A0A431VKP3"/>
<sequence>MSVNEDARKRFADLVRLNGLTCTFISRETERRILEEGVTRFELSLDDARGVLRTVAADEEFVFESEACHRINQILERYAGKKGKISKEQFLQSAAILRDFSNDAISEKEAKRQIKAMMIDEGWEPRRAGLLRSKRWYNRVEV</sequence>
<organism evidence="1 2">
    <name type="scientific">Azospirillum griseum</name>
    <dbReference type="NCBI Taxonomy" id="2496639"/>
    <lineage>
        <taxon>Bacteria</taxon>
        <taxon>Pseudomonadati</taxon>
        <taxon>Pseudomonadota</taxon>
        <taxon>Alphaproteobacteria</taxon>
        <taxon>Rhodospirillales</taxon>
        <taxon>Azospirillaceae</taxon>
        <taxon>Azospirillum</taxon>
    </lineage>
</organism>
<gene>
    <name evidence="1" type="ORF">EJ903_08785</name>
</gene>
<evidence type="ECO:0000313" key="2">
    <source>
        <dbReference type="Proteomes" id="UP000277007"/>
    </source>
</evidence>
<keyword evidence="2" id="KW-1185">Reference proteome</keyword>
<evidence type="ECO:0000313" key="1">
    <source>
        <dbReference type="EMBL" id="RTR21491.1"/>
    </source>
</evidence>